<keyword evidence="1" id="KW-0812">Transmembrane</keyword>
<protein>
    <recommendedName>
        <fullName evidence="4">DUF304 domain-containing protein</fullName>
    </recommendedName>
</protein>
<feature type="transmembrane region" description="Helical" evidence="1">
    <location>
        <begin position="28"/>
        <end position="47"/>
    </location>
</feature>
<dbReference type="RefSeq" id="WP_284921325.1">
    <property type="nucleotide sequence ID" value="NZ_CP126980.1"/>
</dbReference>
<name>A0ABY8WSW8_9ACTN</name>
<accession>A0ABY8WSW8</accession>
<evidence type="ECO:0000256" key="1">
    <source>
        <dbReference type="SAM" id="Phobius"/>
    </source>
</evidence>
<proteinExistence type="predicted"/>
<dbReference type="Proteomes" id="UP001240150">
    <property type="component" value="Chromosome"/>
</dbReference>
<keyword evidence="1" id="KW-0472">Membrane</keyword>
<evidence type="ECO:0000313" key="2">
    <source>
        <dbReference type="EMBL" id="WIM99882.1"/>
    </source>
</evidence>
<reference evidence="2 3" key="1">
    <citation type="submission" date="2023-06" db="EMBL/GenBank/DDBJ databases">
        <authorList>
            <person name="Yushchuk O."/>
            <person name="Binda E."/>
            <person name="Ruckert-Reed C."/>
            <person name="Fedorenko V."/>
            <person name="Kalinowski J."/>
            <person name="Marinelli F."/>
        </authorList>
    </citation>
    <scope>NUCLEOTIDE SEQUENCE [LARGE SCALE GENOMIC DNA]</scope>
    <source>
        <strain evidence="2 3">NRRL 3884</strain>
    </source>
</reference>
<dbReference type="EMBL" id="CP126980">
    <property type="protein sequence ID" value="WIM99882.1"/>
    <property type="molecule type" value="Genomic_DNA"/>
</dbReference>
<keyword evidence="3" id="KW-1185">Reference proteome</keyword>
<keyword evidence="1" id="KW-1133">Transmembrane helix</keyword>
<feature type="transmembrane region" description="Helical" evidence="1">
    <location>
        <begin position="59"/>
        <end position="77"/>
    </location>
</feature>
<gene>
    <name evidence="2" type="ORF">ACTOB_003550</name>
</gene>
<sequence>MPTQARIPLDIGENPAAVPRRFGFGTGFVVPMLMVVIGFGAAGVMVVYTLPEDPSMTDYLWAVVVVVVLAGIVALVGRSMLFIMRASTAGTTAYLEGTSVVLEAPRRTLRYDLATAEVGFGWRPAVTNHRVQTGTRHTSGTYHGQYYTSGTTTPVYGTAQRAAGEVPVLYLRPVGEDQWHGLPLHDLAGVPLPGRQLAAVAEAILSRPAPTAQVHETVAGIRALADTPWLR</sequence>
<evidence type="ECO:0000313" key="3">
    <source>
        <dbReference type="Proteomes" id="UP001240150"/>
    </source>
</evidence>
<evidence type="ECO:0008006" key="4">
    <source>
        <dbReference type="Google" id="ProtNLM"/>
    </source>
</evidence>
<organism evidence="2 3">
    <name type="scientific">Actinoplanes oblitus</name>
    <dbReference type="NCBI Taxonomy" id="3040509"/>
    <lineage>
        <taxon>Bacteria</taxon>
        <taxon>Bacillati</taxon>
        <taxon>Actinomycetota</taxon>
        <taxon>Actinomycetes</taxon>
        <taxon>Micromonosporales</taxon>
        <taxon>Micromonosporaceae</taxon>
        <taxon>Actinoplanes</taxon>
    </lineage>
</organism>